<feature type="region of interest" description="Disordered" evidence="2">
    <location>
        <begin position="1"/>
        <end position="21"/>
    </location>
</feature>
<dbReference type="InterPro" id="IPR022761">
    <property type="entry name" value="Fumarate_lyase_N"/>
</dbReference>
<organism evidence="5 6">
    <name type="scientific">Bifidobacterium mongoliense DSM 21395</name>
    <dbReference type="NCBI Taxonomy" id="1437603"/>
    <lineage>
        <taxon>Bacteria</taxon>
        <taxon>Bacillati</taxon>
        <taxon>Actinomycetota</taxon>
        <taxon>Actinomycetes</taxon>
        <taxon>Bifidobacteriales</taxon>
        <taxon>Bifidobacteriaceae</taxon>
        <taxon>Bifidobacterium</taxon>
    </lineage>
</organism>
<dbReference type="InterPro" id="IPR018951">
    <property type="entry name" value="Fumarase_C_C"/>
</dbReference>
<evidence type="ECO:0000259" key="3">
    <source>
        <dbReference type="Pfam" id="PF00206"/>
    </source>
</evidence>
<dbReference type="AlphaFoldDB" id="A0A087C156"/>
<dbReference type="PANTHER" id="PTHR42696">
    <property type="entry name" value="ASPARTATE AMMONIA-LYASE"/>
    <property type="match status" value="1"/>
</dbReference>
<feature type="domain" description="Fumarase C C-terminal" evidence="4">
    <location>
        <begin position="432"/>
        <end position="480"/>
    </location>
</feature>
<accession>A0A087C156</accession>
<dbReference type="InterPro" id="IPR000362">
    <property type="entry name" value="Fumarate_lyase_fam"/>
</dbReference>
<name>A0A087C156_9BIFI</name>
<dbReference type="PROSITE" id="PS00163">
    <property type="entry name" value="FUMARATE_LYASES"/>
    <property type="match status" value="1"/>
</dbReference>
<dbReference type="GO" id="GO:0006531">
    <property type="term" value="P:aspartate metabolic process"/>
    <property type="evidence" value="ECO:0007669"/>
    <property type="project" value="TreeGrafter"/>
</dbReference>
<dbReference type="GO" id="GO:0005829">
    <property type="term" value="C:cytosol"/>
    <property type="evidence" value="ECO:0007669"/>
    <property type="project" value="TreeGrafter"/>
</dbReference>
<feature type="compositionally biased region" description="Basic and acidic residues" evidence="2">
    <location>
        <begin position="488"/>
        <end position="497"/>
    </location>
</feature>
<keyword evidence="1 5" id="KW-0456">Lyase</keyword>
<dbReference type="PRINTS" id="PR00149">
    <property type="entry name" value="FUMRATELYASE"/>
</dbReference>
<reference evidence="5 6" key="1">
    <citation type="submission" date="2014-03" db="EMBL/GenBank/DDBJ databases">
        <title>Genomics of Bifidobacteria.</title>
        <authorList>
            <person name="Ventura M."/>
            <person name="Milani C."/>
            <person name="Lugli G.A."/>
        </authorList>
    </citation>
    <scope>NUCLEOTIDE SEQUENCE [LARGE SCALE GENOMIC DNA]</scope>
    <source>
        <strain evidence="5 6">DSM 21395</strain>
    </source>
</reference>
<dbReference type="InterPro" id="IPR051546">
    <property type="entry name" value="Aspartate_Ammonia-Lyase"/>
</dbReference>
<evidence type="ECO:0000313" key="5">
    <source>
        <dbReference type="EMBL" id="KFI77006.1"/>
    </source>
</evidence>
<evidence type="ECO:0000259" key="4">
    <source>
        <dbReference type="Pfam" id="PF10415"/>
    </source>
</evidence>
<dbReference type="InterPro" id="IPR024083">
    <property type="entry name" value="Fumarase/histidase_N"/>
</dbReference>
<dbReference type="EMBL" id="JGZE01000010">
    <property type="protein sequence ID" value="KFI77006.1"/>
    <property type="molecule type" value="Genomic_DNA"/>
</dbReference>
<evidence type="ECO:0000256" key="2">
    <source>
        <dbReference type="SAM" id="MobiDB-lite"/>
    </source>
</evidence>
<evidence type="ECO:0000313" key="6">
    <source>
        <dbReference type="Proteomes" id="UP000029082"/>
    </source>
</evidence>
<dbReference type="STRING" id="1437603.GCA_000771525_00171"/>
<dbReference type="Gene3D" id="1.10.275.10">
    <property type="entry name" value="Fumarase/aspartase (N-terminal domain)"/>
    <property type="match status" value="1"/>
</dbReference>
<dbReference type="FunFam" id="1.10.275.10:FF:000001">
    <property type="entry name" value="Fumarate hydratase, mitochondrial"/>
    <property type="match status" value="1"/>
</dbReference>
<dbReference type="EC" id="4.3.1.1" evidence="5"/>
<feature type="region of interest" description="Disordered" evidence="2">
    <location>
        <begin position="487"/>
        <end position="506"/>
    </location>
</feature>
<comment type="caution">
    <text evidence="5">The sequence shown here is derived from an EMBL/GenBank/DDBJ whole genome shotgun (WGS) entry which is preliminary data.</text>
</comment>
<dbReference type="GO" id="GO:0008797">
    <property type="term" value="F:aspartate ammonia-lyase activity"/>
    <property type="evidence" value="ECO:0007669"/>
    <property type="project" value="UniProtKB-EC"/>
</dbReference>
<dbReference type="InterPro" id="IPR008948">
    <property type="entry name" value="L-Aspartase-like"/>
</dbReference>
<dbReference type="Proteomes" id="UP000029082">
    <property type="component" value="Unassembled WGS sequence"/>
</dbReference>
<feature type="domain" description="Fumarate lyase N-terminal" evidence="3">
    <location>
        <begin position="32"/>
        <end position="363"/>
    </location>
</feature>
<dbReference type="GO" id="GO:0006099">
    <property type="term" value="P:tricarboxylic acid cycle"/>
    <property type="evidence" value="ECO:0007669"/>
    <property type="project" value="InterPro"/>
</dbReference>
<dbReference type="InterPro" id="IPR020557">
    <property type="entry name" value="Fumarate_lyase_CS"/>
</dbReference>
<proteinExistence type="predicted"/>
<dbReference type="SUPFAM" id="SSF48557">
    <property type="entry name" value="L-aspartase-like"/>
    <property type="match status" value="1"/>
</dbReference>
<sequence length="506" mass="54419">MTHEHTIPAAEGHTADHGSGMPATRLEHDCIGQLEVPATAYWGIHTLRAVGNFTVSGMHDAQHTQLIRAYATVKRACAQANEELGIITADKAHHIVTACLEIEGGALSDQFPIDPLQGGAGTSTNMNMNEVIANRALELAGRPRGDYAALHPNDDVNASQSTNDTYPAACHLAIINEIHPLIIACQRLARSFHDLADRHIHDVTIGRTQLQDAVPMTFGQEFHAFASFLKSDWQALEALIPRLCQVNLGATAIGTGICADLRFRNAAVGHLAVDTGLPMTAAPDPIAAVTDTSMFLETAAALKTLAMHLKKAADDLRLLNSGPRAGFDELDVPARQAGSSIMPGKINPVIPECVDQCCFMVFGMDTTVTWAANEGQLQLNAFEPVIIHSLLEGMTLMINAMDMFRMRCVEGITVHIAVGRDHALRSPSISASLNARIGYEHSMAIAQAAVESGRTVREVAGERTDLPAATLDELLDPITLSRRLGQTCRERPTKPEARQAASRTAN</sequence>
<protein>
    <submittedName>
        <fullName evidence="5">Aspa</fullName>
        <ecNumber evidence="5">4.3.1.1</ecNumber>
    </submittedName>
</protein>
<evidence type="ECO:0000256" key="1">
    <source>
        <dbReference type="ARBA" id="ARBA00023239"/>
    </source>
</evidence>
<keyword evidence="6" id="KW-1185">Reference proteome</keyword>
<dbReference type="Gene3D" id="1.20.200.10">
    <property type="entry name" value="Fumarase/aspartase (Central domain)"/>
    <property type="match status" value="1"/>
</dbReference>
<dbReference type="eggNOG" id="COG1027">
    <property type="taxonomic scope" value="Bacteria"/>
</dbReference>
<dbReference type="Pfam" id="PF10415">
    <property type="entry name" value="FumaraseC_C"/>
    <property type="match status" value="1"/>
</dbReference>
<dbReference type="PANTHER" id="PTHR42696:SF2">
    <property type="entry name" value="ASPARTATE AMMONIA-LYASE"/>
    <property type="match status" value="1"/>
</dbReference>
<dbReference type="Gene3D" id="1.10.40.30">
    <property type="entry name" value="Fumarase/aspartase (C-terminal domain)"/>
    <property type="match status" value="1"/>
</dbReference>
<gene>
    <name evidence="5" type="ORF">BMON_0562</name>
</gene>
<dbReference type="Pfam" id="PF00206">
    <property type="entry name" value="Lyase_1"/>
    <property type="match status" value="1"/>
</dbReference>
<dbReference type="NCBIfam" id="NF008909">
    <property type="entry name" value="PRK12273.1"/>
    <property type="match status" value="1"/>
</dbReference>
<dbReference type="FunFam" id="1.20.200.10:FF:000001">
    <property type="entry name" value="Fumarate hydratase, mitochondrial"/>
    <property type="match status" value="1"/>
</dbReference>